<feature type="compositionally biased region" description="Basic and acidic residues" evidence="1">
    <location>
        <begin position="12"/>
        <end position="35"/>
    </location>
</feature>
<evidence type="ECO:0000256" key="1">
    <source>
        <dbReference type="SAM" id="MobiDB-lite"/>
    </source>
</evidence>
<proteinExistence type="predicted"/>
<dbReference type="RefSeq" id="WP_188408107.1">
    <property type="nucleotide sequence ID" value="NZ_BMCP01000001.1"/>
</dbReference>
<dbReference type="EMBL" id="BMCP01000001">
    <property type="protein sequence ID" value="GGE30676.1"/>
    <property type="molecule type" value="Genomic_DNA"/>
</dbReference>
<dbReference type="SUPFAM" id="SSF50346">
    <property type="entry name" value="PRC-barrel domain"/>
    <property type="match status" value="1"/>
</dbReference>
<keyword evidence="4" id="KW-1185">Reference proteome</keyword>
<feature type="compositionally biased region" description="Polar residues" evidence="1">
    <location>
        <begin position="1"/>
        <end position="11"/>
    </location>
</feature>
<reference evidence="3" key="2">
    <citation type="submission" date="2020-09" db="EMBL/GenBank/DDBJ databases">
        <authorList>
            <person name="Sun Q."/>
            <person name="Sedlacek I."/>
        </authorList>
    </citation>
    <scope>NUCLEOTIDE SEQUENCE</scope>
    <source>
        <strain evidence="3">CCM 7684</strain>
    </source>
</reference>
<feature type="domain" description="PRC-barrel" evidence="2">
    <location>
        <begin position="23"/>
        <end position="97"/>
    </location>
</feature>
<dbReference type="InterPro" id="IPR027275">
    <property type="entry name" value="PRC-brl_dom"/>
</dbReference>
<dbReference type="PANTHER" id="PTHR36505:SF1">
    <property type="entry name" value="BLR1072 PROTEIN"/>
    <property type="match status" value="1"/>
</dbReference>
<sequence>MENTQGHLTDSQNRRETRSLIASDKVEGTAVRRPDGDKLGSIERIMIDKRSGRVAYAVMSFGGFMGIGHDHYALPWSLLRYNESIDGYELDVTEDQLKGAPAHSRGDDFDWDDRTRDEEIYRYYGASPYWGAI</sequence>
<dbReference type="InterPro" id="IPR011033">
    <property type="entry name" value="PRC_barrel-like_sf"/>
</dbReference>
<dbReference type="Gene3D" id="2.30.30.240">
    <property type="entry name" value="PRC-barrel domain"/>
    <property type="match status" value="1"/>
</dbReference>
<dbReference type="AlphaFoldDB" id="A0A8J2YF56"/>
<evidence type="ECO:0000259" key="2">
    <source>
        <dbReference type="Pfam" id="PF05239"/>
    </source>
</evidence>
<comment type="caution">
    <text evidence="3">The sequence shown here is derived from an EMBL/GenBank/DDBJ whole genome shotgun (WGS) entry which is preliminary data.</text>
</comment>
<dbReference type="PANTHER" id="PTHR36505">
    <property type="entry name" value="BLR1072 PROTEIN"/>
    <property type="match status" value="1"/>
</dbReference>
<dbReference type="Pfam" id="PF05239">
    <property type="entry name" value="PRC"/>
    <property type="match status" value="1"/>
</dbReference>
<organism evidence="3 4">
    <name type="scientific">Agaricicola taiwanensis</name>
    <dbReference type="NCBI Taxonomy" id="591372"/>
    <lineage>
        <taxon>Bacteria</taxon>
        <taxon>Pseudomonadati</taxon>
        <taxon>Pseudomonadota</taxon>
        <taxon>Alphaproteobacteria</taxon>
        <taxon>Rhodobacterales</taxon>
        <taxon>Paracoccaceae</taxon>
        <taxon>Agaricicola</taxon>
    </lineage>
</organism>
<gene>
    <name evidence="3" type="ORF">GCM10007276_04880</name>
</gene>
<dbReference type="Proteomes" id="UP000602745">
    <property type="component" value="Unassembled WGS sequence"/>
</dbReference>
<feature type="region of interest" description="Disordered" evidence="1">
    <location>
        <begin position="1"/>
        <end position="35"/>
    </location>
</feature>
<name>A0A8J2YF56_9RHOB</name>
<protein>
    <submittedName>
        <fullName evidence="3">Photosystem reaction center subunit H</fullName>
    </submittedName>
</protein>
<evidence type="ECO:0000313" key="3">
    <source>
        <dbReference type="EMBL" id="GGE30676.1"/>
    </source>
</evidence>
<reference evidence="3" key="1">
    <citation type="journal article" date="2014" name="Int. J. Syst. Evol. Microbiol.">
        <title>Complete genome sequence of Corynebacterium casei LMG S-19264T (=DSM 44701T), isolated from a smear-ripened cheese.</title>
        <authorList>
            <consortium name="US DOE Joint Genome Institute (JGI-PGF)"/>
            <person name="Walter F."/>
            <person name="Albersmeier A."/>
            <person name="Kalinowski J."/>
            <person name="Ruckert C."/>
        </authorList>
    </citation>
    <scope>NUCLEOTIDE SEQUENCE</scope>
    <source>
        <strain evidence="3">CCM 7684</strain>
    </source>
</reference>
<accession>A0A8J2YF56</accession>
<evidence type="ECO:0000313" key="4">
    <source>
        <dbReference type="Proteomes" id="UP000602745"/>
    </source>
</evidence>